<dbReference type="EMBL" id="CACTIH010009563">
    <property type="protein sequence ID" value="CAA3032335.1"/>
    <property type="molecule type" value="Genomic_DNA"/>
</dbReference>
<proteinExistence type="predicted"/>
<feature type="domain" description="Reverse transcriptase Ty1/copia-type" evidence="1">
    <location>
        <begin position="2"/>
        <end position="76"/>
    </location>
</feature>
<dbReference type="Gramene" id="OE9A051992T1">
    <property type="protein sequence ID" value="OE9A051992C1"/>
    <property type="gene ID" value="OE9A051992"/>
</dbReference>
<evidence type="ECO:0000313" key="3">
    <source>
        <dbReference type="Proteomes" id="UP000594638"/>
    </source>
</evidence>
<protein>
    <submittedName>
        <fullName evidence="2">Reverse transcriptase, partial</fullName>
    </submittedName>
</protein>
<organism evidence="2 3">
    <name type="scientific">Olea europaea subsp. europaea</name>
    <dbReference type="NCBI Taxonomy" id="158383"/>
    <lineage>
        <taxon>Eukaryota</taxon>
        <taxon>Viridiplantae</taxon>
        <taxon>Streptophyta</taxon>
        <taxon>Embryophyta</taxon>
        <taxon>Tracheophyta</taxon>
        <taxon>Spermatophyta</taxon>
        <taxon>Magnoliopsida</taxon>
        <taxon>eudicotyledons</taxon>
        <taxon>Gunneridae</taxon>
        <taxon>Pentapetalae</taxon>
        <taxon>asterids</taxon>
        <taxon>lamiids</taxon>
        <taxon>Lamiales</taxon>
        <taxon>Oleaceae</taxon>
        <taxon>Oleeae</taxon>
        <taxon>Olea</taxon>
    </lineage>
</organism>
<reference evidence="2 3" key="1">
    <citation type="submission" date="2019-12" db="EMBL/GenBank/DDBJ databases">
        <authorList>
            <person name="Alioto T."/>
            <person name="Alioto T."/>
            <person name="Gomez Garrido J."/>
        </authorList>
    </citation>
    <scope>NUCLEOTIDE SEQUENCE [LARGE SCALE GENOMIC DNA]</scope>
</reference>
<dbReference type="Proteomes" id="UP000594638">
    <property type="component" value="Unassembled WGS sequence"/>
</dbReference>
<evidence type="ECO:0000313" key="2">
    <source>
        <dbReference type="EMBL" id="CAA3032335.1"/>
    </source>
</evidence>
<keyword evidence="3" id="KW-1185">Reference proteome</keyword>
<dbReference type="OrthoDB" id="892939at2759"/>
<sequence>MDDLIFIGNNPSMFETFKENKMKEFEMTNIGFIAHFVGIEVKQQEDGIFISQSAYATDILKKFGMEKYNPITTPVESELELRKNEDIDVDPTYFKILVGSLRYLTCTRPDILEGVRLINRYMETLD</sequence>
<evidence type="ECO:0000259" key="1">
    <source>
        <dbReference type="Pfam" id="PF07727"/>
    </source>
</evidence>
<comment type="caution">
    <text evidence="2">The sequence shown here is derived from an EMBL/GenBank/DDBJ whole genome shotgun (WGS) entry which is preliminary data.</text>
</comment>
<dbReference type="Pfam" id="PF07727">
    <property type="entry name" value="RVT_2"/>
    <property type="match status" value="1"/>
</dbReference>
<gene>
    <name evidence="2" type="ORF">OLEA9_A051992</name>
</gene>
<name>A0A8S0VP32_OLEEU</name>
<dbReference type="AlphaFoldDB" id="A0A8S0VP32"/>
<accession>A0A8S0VP32</accession>
<keyword evidence="2" id="KW-0695">RNA-directed DNA polymerase</keyword>
<dbReference type="InterPro" id="IPR013103">
    <property type="entry name" value="RVT_2"/>
</dbReference>
<keyword evidence="2" id="KW-0548">Nucleotidyltransferase</keyword>
<keyword evidence="2" id="KW-0808">Transferase</keyword>
<dbReference type="GO" id="GO:0003964">
    <property type="term" value="F:RNA-directed DNA polymerase activity"/>
    <property type="evidence" value="ECO:0007669"/>
    <property type="project" value="UniProtKB-KW"/>
</dbReference>